<dbReference type="InterPro" id="IPR051419">
    <property type="entry name" value="Lys/N-term_MeTrsfase_sf"/>
</dbReference>
<dbReference type="Pfam" id="PF13649">
    <property type="entry name" value="Methyltransf_25"/>
    <property type="match status" value="1"/>
</dbReference>
<dbReference type="SUPFAM" id="SSF53335">
    <property type="entry name" value="S-adenosyl-L-methionine-dependent methyltransferases"/>
    <property type="match status" value="1"/>
</dbReference>
<keyword evidence="6" id="KW-1185">Reference proteome</keyword>
<comment type="similarity">
    <text evidence="1">Belongs to the methyltransferase superfamily.</text>
</comment>
<evidence type="ECO:0000313" key="6">
    <source>
        <dbReference type="Proteomes" id="UP000228934"/>
    </source>
</evidence>
<evidence type="ECO:0000313" key="5">
    <source>
        <dbReference type="EMBL" id="PIN97497.1"/>
    </source>
</evidence>
<evidence type="ECO:0000259" key="4">
    <source>
        <dbReference type="Pfam" id="PF13649"/>
    </source>
</evidence>
<dbReference type="Proteomes" id="UP000228934">
    <property type="component" value="Unassembled WGS sequence"/>
</dbReference>
<name>A0A2G9P2D9_AQUCT</name>
<evidence type="ECO:0000256" key="1">
    <source>
        <dbReference type="ARBA" id="ARBA00008361"/>
    </source>
</evidence>
<accession>A0A2G9P2D9</accession>
<dbReference type="GO" id="GO:0032259">
    <property type="term" value="P:methylation"/>
    <property type="evidence" value="ECO:0007669"/>
    <property type="project" value="UniProtKB-KW"/>
</dbReference>
<dbReference type="EMBL" id="KV923102">
    <property type="protein sequence ID" value="PIN97497.1"/>
    <property type="molecule type" value="Genomic_DNA"/>
</dbReference>
<dbReference type="PANTHER" id="PTHR12176:SF80">
    <property type="entry name" value="EEF1A LYSINE METHYLTRANSFERASE 4"/>
    <property type="match status" value="1"/>
</dbReference>
<reference evidence="6" key="1">
    <citation type="journal article" date="2017" name="Nat. Commun.">
        <title>The North American bullfrog draft genome provides insight into hormonal regulation of long noncoding RNA.</title>
        <authorList>
            <person name="Hammond S.A."/>
            <person name="Warren R.L."/>
            <person name="Vandervalk B.P."/>
            <person name="Kucuk E."/>
            <person name="Khan H."/>
            <person name="Gibb E.A."/>
            <person name="Pandoh P."/>
            <person name="Kirk H."/>
            <person name="Zhao Y."/>
            <person name="Jones M."/>
            <person name="Mungall A.J."/>
            <person name="Coope R."/>
            <person name="Pleasance S."/>
            <person name="Moore R.A."/>
            <person name="Holt R.A."/>
            <person name="Round J.M."/>
            <person name="Ohora S."/>
            <person name="Walle B.V."/>
            <person name="Veldhoen N."/>
            <person name="Helbing C.C."/>
            <person name="Birol I."/>
        </authorList>
    </citation>
    <scope>NUCLEOTIDE SEQUENCE [LARGE SCALE GENOMIC DNA]</scope>
</reference>
<feature type="domain" description="Methyltransferase" evidence="4">
    <location>
        <begin position="89"/>
        <end position="161"/>
    </location>
</feature>
<feature type="non-terminal residue" evidence="5">
    <location>
        <position position="1"/>
    </location>
</feature>
<dbReference type="OrthoDB" id="411785at2759"/>
<protein>
    <recommendedName>
        <fullName evidence="4">Methyltransferase domain-containing protein</fullName>
    </recommendedName>
</protein>
<sequence length="194" mass="22068">VCCAFRCSTCIHGTVRCTNPGPALCSRHRRGRVDRRKLHVSAMYKESGYWDTRYERERALPEAGGHEWFGPYEDFAHLVRRQLRSGLRVLVLGCGTSSLSTDLYAEGVSPIISIDYSPICIKEMTERNAGIPEISWMVMDARQLKFPDKSFDLVIEKGTLDSMMVDEKDPWNITPATVNLVDEVLSEVRMSYFP</sequence>
<keyword evidence="3" id="KW-0808">Transferase</keyword>
<organism evidence="5 6">
    <name type="scientific">Aquarana catesbeiana</name>
    <name type="common">American bullfrog</name>
    <name type="synonym">Rana catesbeiana</name>
    <dbReference type="NCBI Taxonomy" id="8400"/>
    <lineage>
        <taxon>Eukaryota</taxon>
        <taxon>Metazoa</taxon>
        <taxon>Chordata</taxon>
        <taxon>Craniata</taxon>
        <taxon>Vertebrata</taxon>
        <taxon>Euteleostomi</taxon>
        <taxon>Amphibia</taxon>
        <taxon>Batrachia</taxon>
        <taxon>Anura</taxon>
        <taxon>Neobatrachia</taxon>
        <taxon>Ranoidea</taxon>
        <taxon>Ranidae</taxon>
        <taxon>Aquarana</taxon>
    </lineage>
</organism>
<dbReference type="InterPro" id="IPR041698">
    <property type="entry name" value="Methyltransf_25"/>
</dbReference>
<gene>
    <name evidence="5" type="ORF">AB205_0113450</name>
</gene>
<dbReference type="AlphaFoldDB" id="A0A2G9P2D9"/>
<evidence type="ECO:0000256" key="3">
    <source>
        <dbReference type="ARBA" id="ARBA00022679"/>
    </source>
</evidence>
<dbReference type="GO" id="GO:0008168">
    <property type="term" value="F:methyltransferase activity"/>
    <property type="evidence" value="ECO:0007669"/>
    <property type="project" value="UniProtKB-KW"/>
</dbReference>
<dbReference type="InterPro" id="IPR029063">
    <property type="entry name" value="SAM-dependent_MTases_sf"/>
</dbReference>
<keyword evidence="2" id="KW-0489">Methyltransferase</keyword>
<dbReference type="CDD" id="cd02440">
    <property type="entry name" value="AdoMet_MTases"/>
    <property type="match status" value="1"/>
</dbReference>
<proteinExistence type="inferred from homology"/>
<evidence type="ECO:0000256" key="2">
    <source>
        <dbReference type="ARBA" id="ARBA00022603"/>
    </source>
</evidence>
<feature type="non-terminal residue" evidence="5">
    <location>
        <position position="194"/>
    </location>
</feature>
<dbReference type="Gene3D" id="3.40.50.150">
    <property type="entry name" value="Vaccinia Virus protein VP39"/>
    <property type="match status" value="1"/>
</dbReference>
<dbReference type="PANTHER" id="PTHR12176">
    <property type="entry name" value="SAM-DEPENDENT METHYLTRANSFERASE SUPERFAMILY PROTEIN"/>
    <property type="match status" value="1"/>
</dbReference>